<reference evidence="2" key="3">
    <citation type="submission" date="2018-07" db="EMBL/GenBank/DDBJ databases">
        <title>WGS assembly of Glycine max.</title>
        <authorList>
            <person name="Schmutz J."/>
            <person name="Cannon S."/>
            <person name="Schlueter J."/>
            <person name="Ma J."/>
            <person name="Mitros T."/>
            <person name="Nelson W."/>
            <person name="Hyten D."/>
            <person name="Song Q."/>
            <person name="Thelen J."/>
            <person name="Cheng J."/>
            <person name="Xu D."/>
            <person name="Hellsten U."/>
            <person name="May G."/>
            <person name="Yu Y."/>
            <person name="Sakurai T."/>
            <person name="Umezawa T."/>
            <person name="Bhattacharyya M."/>
            <person name="Sandhu D."/>
            <person name="Valliyodan B."/>
            <person name="Lindquist E."/>
            <person name="Peto M."/>
            <person name="Grant D."/>
            <person name="Shu S."/>
            <person name="Goodstein D."/>
            <person name="Barry K."/>
            <person name="Futrell-Griggs M."/>
            <person name="Abernathy B."/>
            <person name="Du J."/>
            <person name="Tian Z."/>
            <person name="Zhu L."/>
            <person name="Gill N."/>
            <person name="Joshi T."/>
            <person name="Libault M."/>
            <person name="Sethuraman A."/>
            <person name="Zhang X."/>
            <person name="Shinozaki K."/>
            <person name="Nguyen H."/>
            <person name="Wing R."/>
            <person name="Cregan P."/>
            <person name="Specht J."/>
            <person name="Grimwood J."/>
            <person name="Rokhsar D."/>
            <person name="Stacey G."/>
            <person name="Shoemaker R."/>
            <person name="Jackson S."/>
        </authorList>
    </citation>
    <scope>NUCLEOTIDE SEQUENCE</scope>
    <source>
        <tissue evidence="2">Callus</tissue>
    </source>
</reference>
<name>A0A0R0EKU3_SOYBN</name>
<proteinExistence type="predicted"/>
<dbReference type="InterPro" id="IPR002156">
    <property type="entry name" value="RNaseH_domain"/>
</dbReference>
<dbReference type="InterPro" id="IPR036397">
    <property type="entry name" value="RNaseH_sf"/>
</dbReference>
<dbReference type="PANTHER" id="PTHR48475">
    <property type="entry name" value="RIBONUCLEASE H"/>
    <property type="match status" value="1"/>
</dbReference>
<dbReference type="CDD" id="cd09279">
    <property type="entry name" value="RNase_HI_like"/>
    <property type="match status" value="1"/>
</dbReference>
<protein>
    <recommendedName>
        <fullName evidence="1">RNase H type-1 domain-containing protein</fullName>
    </recommendedName>
</protein>
<dbReference type="EMBL" id="CM000852">
    <property type="protein sequence ID" value="KRG94517.1"/>
    <property type="molecule type" value="Genomic_DNA"/>
</dbReference>
<keyword evidence="4" id="KW-1185">Reference proteome</keyword>
<dbReference type="GO" id="GO:0003676">
    <property type="term" value="F:nucleic acid binding"/>
    <property type="evidence" value="ECO:0007669"/>
    <property type="project" value="InterPro"/>
</dbReference>
<reference evidence="3" key="2">
    <citation type="submission" date="2018-02" db="UniProtKB">
        <authorList>
            <consortium name="EnsemblPlants"/>
        </authorList>
    </citation>
    <scope>IDENTIFICATION</scope>
    <source>
        <strain evidence="3">Williams 82</strain>
    </source>
</reference>
<organism evidence="2">
    <name type="scientific">Glycine max</name>
    <name type="common">Soybean</name>
    <name type="synonym">Glycine hispida</name>
    <dbReference type="NCBI Taxonomy" id="3847"/>
    <lineage>
        <taxon>Eukaryota</taxon>
        <taxon>Viridiplantae</taxon>
        <taxon>Streptophyta</taxon>
        <taxon>Embryophyta</taxon>
        <taxon>Tracheophyta</taxon>
        <taxon>Spermatophyta</taxon>
        <taxon>Magnoliopsida</taxon>
        <taxon>eudicotyledons</taxon>
        <taxon>Gunneridae</taxon>
        <taxon>Pentapetalae</taxon>
        <taxon>rosids</taxon>
        <taxon>fabids</taxon>
        <taxon>Fabales</taxon>
        <taxon>Fabaceae</taxon>
        <taxon>Papilionoideae</taxon>
        <taxon>50 kb inversion clade</taxon>
        <taxon>NPAAA clade</taxon>
        <taxon>indigoferoid/millettioid clade</taxon>
        <taxon>Phaseoleae</taxon>
        <taxon>Glycine</taxon>
        <taxon>Glycine subgen. Soja</taxon>
    </lineage>
</organism>
<dbReference type="GO" id="GO:0004523">
    <property type="term" value="F:RNA-DNA hybrid ribonuclease activity"/>
    <property type="evidence" value="ECO:0007669"/>
    <property type="project" value="InterPro"/>
</dbReference>
<dbReference type="Gramene" id="KRG94517">
    <property type="protein sequence ID" value="KRG94517"/>
    <property type="gene ID" value="GLYMA_19G090500"/>
</dbReference>
<dbReference type="InterPro" id="IPR012337">
    <property type="entry name" value="RNaseH-like_sf"/>
</dbReference>
<evidence type="ECO:0000313" key="4">
    <source>
        <dbReference type="Proteomes" id="UP000008827"/>
    </source>
</evidence>
<evidence type="ECO:0000313" key="3">
    <source>
        <dbReference type="EnsemblPlants" id="KRG94517"/>
    </source>
</evidence>
<evidence type="ECO:0000259" key="1">
    <source>
        <dbReference type="PROSITE" id="PS50879"/>
    </source>
</evidence>
<accession>A0A0R0EKU3</accession>
<sequence>MGYGRTSHLIQHNPNWWTLYVDGASNVKGSRAGIILEGPNNITLEQALKLNFRALNNQAEYEALIAGLKLAREVEAKKLRCYTDSQLVQEHVANKYQTKEIMLFKYYHIAKTFIENFKYQWSGRGS</sequence>
<dbReference type="SMR" id="A0A0R0EKU3"/>
<evidence type="ECO:0000313" key="2">
    <source>
        <dbReference type="EMBL" id="KRG94517.1"/>
    </source>
</evidence>
<feature type="domain" description="RNase H type-1" evidence="1">
    <location>
        <begin position="13"/>
        <end position="126"/>
    </location>
</feature>
<dbReference type="AlphaFoldDB" id="A0A0R0EKU3"/>
<gene>
    <name evidence="2" type="ORF">GLYMA_19G090500</name>
</gene>
<reference evidence="2 3" key="1">
    <citation type="journal article" date="2010" name="Nature">
        <title>Genome sequence of the palaeopolyploid soybean.</title>
        <authorList>
            <person name="Schmutz J."/>
            <person name="Cannon S.B."/>
            <person name="Schlueter J."/>
            <person name="Ma J."/>
            <person name="Mitros T."/>
            <person name="Nelson W."/>
            <person name="Hyten D.L."/>
            <person name="Song Q."/>
            <person name="Thelen J.J."/>
            <person name="Cheng J."/>
            <person name="Xu D."/>
            <person name="Hellsten U."/>
            <person name="May G.D."/>
            <person name="Yu Y."/>
            <person name="Sakurai T."/>
            <person name="Umezawa T."/>
            <person name="Bhattacharyya M.K."/>
            <person name="Sandhu D."/>
            <person name="Valliyodan B."/>
            <person name="Lindquist E."/>
            <person name="Peto M."/>
            <person name="Grant D."/>
            <person name="Shu S."/>
            <person name="Goodstein D."/>
            <person name="Barry K."/>
            <person name="Futrell-Griggs M."/>
            <person name="Abernathy B."/>
            <person name="Du J."/>
            <person name="Tian Z."/>
            <person name="Zhu L."/>
            <person name="Gill N."/>
            <person name="Joshi T."/>
            <person name="Libault M."/>
            <person name="Sethuraman A."/>
            <person name="Zhang X.-C."/>
            <person name="Shinozaki K."/>
            <person name="Nguyen H.T."/>
            <person name="Wing R.A."/>
            <person name="Cregan P."/>
            <person name="Specht J."/>
            <person name="Grimwood J."/>
            <person name="Rokhsar D."/>
            <person name="Stacey G."/>
            <person name="Shoemaker R.C."/>
            <person name="Jackson S.A."/>
        </authorList>
    </citation>
    <scope>NUCLEOTIDE SEQUENCE</scope>
    <source>
        <strain evidence="3">cv. Williams 82</strain>
        <tissue evidence="2">Callus</tissue>
    </source>
</reference>
<dbReference type="SUPFAM" id="SSF53098">
    <property type="entry name" value="Ribonuclease H-like"/>
    <property type="match status" value="1"/>
</dbReference>
<dbReference type="Pfam" id="PF13456">
    <property type="entry name" value="RVT_3"/>
    <property type="match status" value="1"/>
</dbReference>
<dbReference type="InParanoid" id="A0A0R0EKU3"/>
<dbReference type="EnsemblPlants" id="KRG94517">
    <property type="protein sequence ID" value="KRG94517"/>
    <property type="gene ID" value="GLYMA_19G090500"/>
</dbReference>
<dbReference type="PANTHER" id="PTHR48475:SF2">
    <property type="entry name" value="RIBONUCLEASE H"/>
    <property type="match status" value="1"/>
</dbReference>
<dbReference type="Gene3D" id="3.30.420.10">
    <property type="entry name" value="Ribonuclease H-like superfamily/Ribonuclease H"/>
    <property type="match status" value="1"/>
</dbReference>
<dbReference type="OMA" id="KESMEWQ"/>
<dbReference type="PROSITE" id="PS50879">
    <property type="entry name" value="RNASE_H_1"/>
    <property type="match status" value="1"/>
</dbReference>
<dbReference type="Proteomes" id="UP000008827">
    <property type="component" value="Chromosome 19"/>
</dbReference>